<evidence type="ECO:0000313" key="2">
    <source>
        <dbReference type="Proteomes" id="UP000192578"/>
    </source>
</evidence>
<organism evidence="1 2">
    <name type="scientific">Hypsibius exemplaris</name>
    <name type="common">Freshwater tardigrade</name>
    <dbReference type="NCBI Taxonomy" id="2072580"/>
    <lineage>
        <taxon>Eukaryota</taxon>
        <taxon>Metazoa</taxon>
        <taxon>Ecdysozoa</taxon>
        <taxon>Tardigrada</taxon>
        <taxon>Eutardigrada</taxon>
        <taxon>Parachela</taxon>
        <taxon>Hypsibioidea</taxon>
        <taxon>Hypsibiidae</taxon>
        <taxon>Hypsibius</taxon>
    </lineage>
</organism>
<dbReference type="AlphaFoldDB" id="A0A9X6NDK2"/>
<dbReference type="EMBL" id="MTYJ01000254">
    <property type="protein sequence ID" value="OWA52170.1"/>
    <property type="molecule type" value="Genomic_DNA"/>
</dbReference>
<name>A0A9X6NDK2_HYPEX</name>
<proteinExistence type="predicted"/>
<reference evidence="2" key="1">
    <citation type="submission" date="2017-01" db="EMBL/GenBank/DDBJ databases">
        <title>Comparative genomics of anhydrobiosis in the tardigrade Hypsibius dujardini.</title>
        <authorList>
            <person name="Yoshida Y."/>
            <person name="Koutsovoulos G."/>
            <person name="Laetsch D."/>
            <person name="Stevens L."/>
            <person name="Kumar S."/>
            <person name="Horikawa D."/>
            <person name="Ishino K."/>
            <person name="Komine S."/>
            <person name="Tomita M."/>
            <person name="Blaxter M."/>
            <person name="Arakawa K."/>
        </authorList>
    </citation>
    <scope>NUCLEOTIDE SEQUENCE [LARGE SCALE GENOMIC DNA]</scope>
    <source>
        <strain evidence="2">Z151</strain>
    </source>
</reference>
<sequence>MVLRAIQGTGRDIAVKNLQLRYQPRRKDHLAGDRIGPVMIHSITPSLHHSITPSLHHSITPSLHHSITPSLHHSITSSLHHDALLIPTGTTDPLTGQFEIASESQIHFAGPKAQLDKVQARQYGSTRSSI</sequence>
<dbReference type="Proteomes" id="UP000192578">
    <property type="component" value="Unassembled WGS sequence"/>
</dbReference>
<gene>
    <name evidence="1" type="ORF">BV898_16629</name>
</gene>
<protein>
    <submittedName>
        <fullName evidence="1">Uncharacterized protein</fullName>
    </submittedName>
</protein>
<keyword evidence="2" id="KW-1185">Reference proteome</keyword>
<evidence type="ECO:0000313" key="1">
    <source>
        <dbReference type="EMBL" id="OWA52170.1"/>
    </source>
</evidence>
<comment type="caution">
    <text evidence="1">The sequence shown here is derived from an EMBL/GenBank/DDBJ whole genome shotgun (WGS) entry which is preliminary data.</text>
</comment>
<accession>A0A9X6NDK2</accession>